<accession>J9GQ03</accession>
<organism evidence="1">
    <name type="scientific">gut metagenome</name>
    <dbReference type="NCBI Taxonomy" id="749906"/>
    <lineage>
        <taxon>unclassified sequences</taxon>
        <taxon>metagenomes</taxon>
        <taxon>organismal metagenomes</taxon>
    </lineage>
</organism>
<evidence type="ECO:0000313" key="1">
    <source>
        <dbReference type="EMBL" id="EJX09859.1"/>
    </source>
</evidence>
<dbReference type="AlphaFoldDB" id="J9GQ03"/>
<name>J9GQ03_9ZZZZ</name>
<proteinExistence type="predicted"/>
<reference evidence="1" key="1">
    <citation type="journal article" date="2012" name="PLoS ONE">
        <title>Gene sets for utilization of primary and secondary nutrition supplies in the distal gut of endangered iberian lynx.</title>
        <authorList>
            <person name="Alcaide M."/>
            <person name="Messina E."/>
            <person name="Richter M."/>
            <person name="Bargiela R."/>
            <person name="Peplies J."/>
            <person name="Huws S.A."/>
            <person name="Newbold C.J."/>
            <person name="Golyshin P.N."/>
            <person name="Simon M.A."/>
            <person name="Lopez G."/>
            <person name="Yakimov M.M."/>
            <person name="Ferrer M."/>
        </authorList>
    </citation>
    <scope>NUCLEOTIDE SEQUENCE</scope>
</reference>
<comment type="caution">
    <text evidence="1">The sequence shown here is derived from an EMBL/GenBank/DDBJ whole genome shotgun (WGS) entry which is preliminary data.</text>
</comment>
<gene>
    <name evidence="1" type="ORF">EVA_02034</name>
</gene>
<sequence>MIPASAYAQQVDRSKYPDYSTAFYPDYSLM</sequence>
<feature type="non-terminal residue" evidence="1">
    <location>
        <position position="30"/>
    </location>
</feature>
<protein>
    <submittedName>
        <fullName evidence="1">Uncharacterized protein</fullName>
    </submittedName>
</protein>
<dbReference type="EMBL" id="AMCI01000303">
    <property type="protein sequence ID" value="EJX09859.1"/>
    <property type="molecule type" value="Genomic_DNA"/>
</dbReference>